<dbReference type="InterPro" id="IPR005515">
    <property type="entry name" value="VOMI"/>
</dbReference>
<dbReference type="OrthoDB" id="6344411at2759"/>
<keyword evidence="2" id="KW-1185">Reference proteome</keyword>
<protein>
    <submittedName>
        <fullName evidence="1">Vitelline membrane outer layer protein 1-like 6</fullName>
    </submittedName>
</protein>
<dbReference type="Pfam" id="PF03762">
    <property type="entry name" value="VOMI"/>
    <property type="match status" value="1"/>
</dbReference>
<dbReference type="GO" id="GO:0005615">
    <property type="term" value="C:extracellular space"/>
    <property type="evidence" value="ECO:0007669"/>
    <property type="project" value="TreeGrafter"/>
</dbReference>
<name>A0A8J5JNQ4_HOMAM</name>
<dbReference type="PANTHER" id="PTHR18841:SF0">
    <property type="entry name" value="VITELLINE MEMBRANE OUTER LAYER 1 HOMOLOG A-RELATED"/>
    <property type="match status" value="1"/>
</dbReference>
<dbReference type="PANTHER" id="PTHR18841">
    <property type="entry name" value="VITELLINE MEMBRANE OUTER LAYER PROTEIN I-RELATED"/>
    <property type="match status" value="1"/>
</dbReference>
<gene>
    <name evidence="1" type="primary">VMO1-L6</name>
    <name evidence="1" type="ORF">Hamer_G007386</name>
</gene>
<dbReference type="EMBL" id="JAHLQT010028808">
    <property type="protein sequence ID" value="KAG7161747.1"/>
    <property type="molecule type" value="Genomic_DNA"/>
</dbReference>
<evidence type="ECO:0000313" key="2">
    <source>
        <dbReference type="Proteomes" id="UP000747542"/>
    </source>
</evidence>
<dbReference type="Proteomes" id="UP000747542">
    <property type="component" value="Unassembled WGS sequence"/>
</dbReference>
<reference evidence="1" key="1">
    <citation type="journal article" date="2021" name="Sci. Adv.">
        <title>The American lobster genome reveals insights on longevity, neural, and immune adaptations.</title>
        <authorList>
            <person name="Polinski J.M."/>
            <person name="Zimin A.V."/>
            <person name="Clark K.F."/>
            <person name="Kohn A.B."/>
            <person name="Sadowski N."/>
            <person name="Timp W."/>
            <person name="Ptitsyn A."/>
            <person name="Khanna P."/>
            <person name="Romanova D.Y."/>
            <person name="Williams P."/>
            <person name="Greenwood S.J."/>
            <person name="Moroz L.L."/>
            <person name="Walt D.R."/>
            <person name="Bodnar A.G."/>
        </authorList>
    </citation>
    <scope>NUCLEOTIDE SEQUENCE</scope>
    <source>
        <strain evidence="1">GMGI-L3</strain>
    </source>
</reference>
<sequence>MIRVSTPSNCSVALLTEPNGVITSLSTNKGSWTGGHVCDSGFINGYDLKSESENGPRDNTAANALRLYCIDQTDYLEAPGNKWGHWLGPVHCRQGMAVCGIMTRVQENQGVITDDTALNDVRFLCCDLPA</sequence>
<accession>A0A8J5JNQ4</accession>
<proteinExistence type="predicted"/>
<evidence type="ECO:0000313" key="1">
    <source>
        <dbReference type="EMBL" id="KAG7161747.1"/>
    </source>
</evidence>
<comment type="caution">
    <text evidence="1">The sequence shown here is derived from an EMBL/GenBank/DDBJ whole genome shotgun (WGS) entry which is preliminary data.</text>
</comment>
<dbReference type="AlphaFoldDB" id="A0A8J5JNQ4"/>
<organism evidence="1 2">
    <name type="scientific">Homarus americanus</name>
    <name type="common">American lobster</name>
    <dbReference type="NCBI Taxonomy" id="6706"/>
    <lineage>
        <taxon>Eukaryota</taxon>
        <taxon>Metazoa</taxon>
        <taxon>Ecdysozoa</taxon>
        <taxon>Arthropoda</taxon>
        <taxon>Crustacea</taxon>
        <taxon>Multicrustacea</taxon>
        <taxon>Malacostraca</taxon>
        <taxon>Eumalacostraca</taxon>
        <taxon>Eucarida</taxon>
        <taxon>Decapoda</taxon>
        <taxon>Pleocyemata</taxon>
        <taxon>Astacidea</taxon>
        <taxon>Nephropoidea</taxon>
        <taxon>Nephropidae</taxon>
        <taxon>Homarus</taxon>
    </lineage>
</organism>